<feature type="transmembrane region" description="Helical" evidence="1">
    <location>
        <begin position="137"/>
        <end position="157"/>
    </location>
</feature>
<dbReference type="InterPro" id="IPR018681">
    <property type="entry name" value="DUF2165_transmembrane"/>
</dbReference>
<dbReference type="RefSeq" id="WP_018623749.1">
    <property type="nucleotide sequence ID" value="NZ_CP140158.1"/>
</dbReference>
<organism evidence="2 3">
    <name type="scientific">Kangiella aquimarina</name>
    <dbReference type="NCBI Taxonomy" id="261965"/>
    <lineage>
        <taxon>Bacteria</taxon>
        <taxon>Pseudomonadati</taxon>
        <taxon>Pseudomonadota</taxon>
        <taxon>Gammaproteobacteria</taxon>
        <taxon>Kangiellales</taxon>
        <taxon>Kangiellaceae</taxon>
        <taxon>Kangiella</taxon>
    </lineage>
</organism>
<evidence type="ECO:0000313" key="3">
    <source>
        <dbReference type="Proteomes" id="UP001324185"/>
    </source>
</evidence>
<dbReference type="Pfam" id="PF09933">
    <property type="entry name" value="DUF2165"/>
    <property type="match status" value="1"/>
</dbReference>
<keyword evidence="1" id="KW-0812">Transmembrane</keyword>
<protein>
    <submittedName>
        <fullName evidence="2">DUF2165 family protein</fullName>
    </submittedName>
</protein>
<dbReference type="EMBL" id="CP140158">
    <property type="protein sequence ID" value="WQG85755.1"/>
    <property type="molecule type" value="Genomic_DNA"/>
</dbReference>
<keyword evidence="1" id="KW-1133">Transmembrane helix</keyword>
<proteinExistence type="predicted"/>
<sequence>MTIRHFKVIFVLLLALMCLIYAFQNIANIDACYQAIAYVLSMQEHAVYPDSFMPSIESSFLVWFVVILIITTEIIAGLVLLKGAWDLWTSRLAEAMAFNHAKKYALIGAGIGIIVWFGYFAVFGGALMQMWQTQAGSMSLTGAFQYFASCVFIWLIVNSNDV</sequence>
<feature type="transmembrane region" description="Helical" evidence="1">
    <location>
        <begin position="104"/>
        <end position="131"/>
    </location>
</feature>
<evidence type="ECO:0000313" key="2">
    <source>
        <dbReference type="EMBL" id="WQG85755.1"/>
    </source>
</evidence>
<reference evidence="2 3" key="1">
    <citation type="submission" date="2023-11" db="EMBL/GenBank/DDBJ databases">
        <title>MicrobeMod: A computational toolkit for identifying prokaryotic methylation and restriction-modification with nanopore sequencing.</title>
        <authorList>
            <person name="Crits-Christoph A."/>
            <person name="Kang S.C."/>
            <person name="Lee H."/>
            <person name="Ostrov N."/>
        </authorList>
    </citation>
    <scope>NUCLEOTIDE SEQUENCE [LARGE SCALE GENOMIC DNA]</scope>
    <source>
        <strain evidence="2 3">DSMZ 16071</strain>
    </source>
</reference>
<evidence type="ECO:0000256" key="1">
    <source>
        <dbReference type="SAM" id="Phobius"/>
    </source>
</evidence>
<keyword evidence="3" id="KW-1185">Reference proteome</keyword>
<name>A0ABZ0X5F2_9GAMM</name>
<keyword evidence="1" id="KW-0472">Membrane</keyword>
<accession>A0ABZ0X5F2</accession>
<feature type="transmembrane region" description="Helical" evidence="1">
    <location>
        <begin position="61"/>
        <end position="83"/>
    </location>
</feature>
<dbReference type="Proteomes" id="UP001324185">
    <property type="component" value="Chromosome"/>
</dbReference>
<gene>
    <name evidence="2" type="ORF">SR900_02435</name>
</gene>